<dbReference type="OrthoDB" id="534666at2759"/>
<name>A0A9W9JBK6_9EURO</name>
<dbReference type="EMBL" id="JAPQKP010000004">
    <property type="protein sequence ID" value="KAJ5194069.1"/>
    <property type="molecule type" value="Genomic_DNA"/>
</dbReference>
<dbReference type="InterPro" id="IPR024080">
    <property type="entry name" value="Neurolysin/TOP_N"/>
</dbReference>
<dbReference type="AlphaFoldDB" id="A0A9W9JBK6"/>
<sequence length="177" mass="19785">MATIPELPTFDLSPSTLRDIATDLVQVRQAVNDLVNHVSPQNATFENTLRPLADIDNELKRRVQYLALFQAVSPSLEMRNASSAAVNMVDKAYLGIFQTPSLFALVNAVYRNYVGTKSDDQKLLSMIHSMLWKMGLSLKGISGTDSFGSQIVSFSYELHLWRILVLTLAMYRKTPTS</sequence>
<dbReference type="SUPFAM" id="SSF55486">
    <property type="entry name" value="Metalloproteases ('zincins'), catalytic domain"/>
    <property type="match status" value="1"/>
</dbReference>
<proteinExistence type="predicted"/>
<keyword evidence="2" id="KW-1185">Reference proteome</keyword>
<accession>A0A9W9JBK6</accession>
<evidence type="ECO:0000313" key="1">
    <source>
        <dbReference type="EMBL" id="KAJ5194069.1"/>
    </source>
</evidence>
<dbReference type="Proteomes" id="UP001150879">
    <property type="component" value="Unassembled WGS sequence"/>
</dbReference>
<protein>
    <submittedName>
        <fullName evidence="1">Uncharacterized protein</fullName>
    </submittedName>
</protein>
<comment type="caution">
    <text evidence="1">The sequence shown here is derived from an EMBL/GenBank/DDBJ whole genome shotgun (WGS) entry which is preliminary data.</text>
</comment>
<gene>
    <name evidence="1" type="ORF">N7472_006535</name>
</gene>
<evidence type="ECO:0000313" key="2">
    <source>
        <dbReference type="Proteomes" id="UP001150879"/>
    </source>
</evidence>
<reference evidence="1" key="1">
    <citation type="submission" date="2022-11" db="EMBL/GenBank/DDBJ databases">
        <authorList>
            <person name="Petersen C."/>
        </authorList>
    </citation>
    <scope>NUCLEOTIDE SEQUENCE</scope>
    <source>
        <strain evidence="1">IBT 16849</strain>
    </source>
</reference>
<reference evidence="1" key="2">
    <citation type="journal article" date="2023" name="IMA Fungus">
        <title>Comparative genomic study of the Penicillium genus elucidates a diverse pangenome and 15 lateral gene transfer events.</title>
        <authorList>
            <person name="Petersen C."/>
            <person name="Sorensen T."/>
            <person name="Nielsen M.R."/>
            <person name="Sondergaard T.E."/>
            <person name="Sorensen J.L."/>
            <person name="Fitzpatrick D.A."/>
            <person name="Frisvad J.C."/>
            <person name="Nielsen K.L."/>
        </authorList>
    </citation>
    <scope>NUCLEOTIDE SEQUENCE</scope>
    <source>
        <strain evidence="1">IBT 16849</strain>
    </source>
</reference>
<dbReference type="Gene3D" id="1.20.1050.40">
    <property type="entry name" value="Endopeptidase. Chain P, domain 1"/>
    <property type="match status" value="1"/>
</dbReference>
<organism evidence="1 2">
    <name type="scientific">Penicillium cf. griseofulvum</name>
    <dbReference type="NCBI Taxonomy" id="2972120"/>
    <lineage>
        <taxon>Eukaryota</taxon>
        <taxon>Fungi</taxon>
        <taxon>Dikarya</taxon>
        <taxon>Ascomycota</taxon>
        <taxon>Pezizomycotina</taxon>
        <taxon>Eurotiomycetes</taxon>
        <taxon>Eurotiomycetidae</taxon>
        <taxon>Eurotiales</taxon>
        <taxon>Aspergillaceae</taxon>
        <taxon>Penicillium</taxon>
    </lineage>
</organism>